<dbReference type="Proteomes" id="UP000298030">
    <property type="component" value="Unassembled WGS sequence"/>
</dbReference>
<reference evidence="2 3" key="1">
    <citation type="journal article" date="2019" name="Nat. Ecol. Evol.">
        <title>Megaphylogeny resolves global patterns of mushroom evolution.</title>
        <authorList>
            <person name="Varga T."/>
            <person name="Krizsan K."/>
            <person name="Foldi C."/>
            <person name="Dima B."/>
            <person name="Sanchez-Garcia M."/>
            <person name="Sanchez-Ramirez S."/>
            <person name="Szollosi G.J."/>
            <person name="Szarkandi J.G."/>
            <person name="Papp V."/>
            <person name="Albert L."/>
            <person name="Andreopoulos W."/>
            <person name="Angelini C."/>
            <person name="Antonin V."/>
            <person name="Barry K.W."/>
            <person name="Bougher N.L."/>
            <person name="Buchanan P."/>
            <person name="Buyck B."/>
            <person name="Bense V."/>
            <person name="Catcheside P."/>
            <person name="Chovatia M."/>
            <person name="Cooper J."/>
            <person name="Damon W."/>
            <person name="Desjardin D."/>
            <person name="Finy P."/>
            <person name="Geml J."/>
            <person name="Haridas S."/>
            <person name="Hughes K."/>
            <person name="Justo A."/>
            <person name="Karasinski D."/>
            <person name="Kautmanova I."/>
            <person name="Kiss B."/>
            <person name="Kocsube S."/>
            <person name="Kotiranta H."/>
            <person name="LaButti K.M."/>
            <person name="Lechner B.E."/>
            <person name="Liimatainen K."/>
            <person name="Lipzen A."/>
            <person name="Lukacs Z."/>
            <person name="Mihaltcheva S."/>
            <person name="Morgado L.N."/>
            <person name="Niskanen T."/>
            <person name="Noordeloos M.E."/>
            <person name="Ohm R.A."/>
            <person name="Ortiz-Santana B."/>
            <person name="Ovrebo C."/>
            <person name="Racz N."/>
            <person name="Riley R."/>
            <person name="Savchenko A."/>
            <person name="Shiryaev A."/>
            <person name="Soop K."/>
            <person name="Spirin V."/>
            <person name="Szebenyi C."/>
            <person name="Tomsovsky M."/>
            <person name="Tulloss R.E."/>
            <person name="Uehling J."/>
            <person name="Grigoriev I.V."/>
            <person name="Vagvolgyi C."/>
            <person name="Papp T."/>
            <person name="Martin F.M."/>
            <person name="Miettinen O."/>
            <person name="Hibbett D.S."/>
            <person name="Nagy L.G."/>
        </authorList>
    </citation>
    <scope>NUCLEOTIDE SEQUENCE [LARGE SCALE GENOMIC DNA]</scope>
    <source>
        <strain evidence="2 3">FP101781</strain>
    </source>
</reference>
<dbReference type="AlphaFoldDB" id="A0A4Y7SK37"/>
<proteinExistence type="predicted"/>
<name>A0A4Y7SK37_COPMI</name>
<sequence length="186" mass="20485">MFHEDFDRSTHNSFFSVSNKQPSFVPLPGLGPTRHIRSQLPPIQTQLESAFSTGQYPPQTYPGLSSPPLGPPRVTIHPPPIVSPTGRGSGSISPESYFAAPVIEHIKRKRARQQAEAAKAQAMAAATPNPGTCVGPALHWRLVFLPLAERSTFCSFVCDRRDPSPTSGLRRRPDAQNHSSRWVWAR</sequence>
<gene>
    <name evidence="2" type="ORF">FA13DRAFT_1521027</name>
</gene>
<dbReference type="EMBL" id="QPFP01000096">
    <property type="protein sequence ID" value="TEB22131.1"/>
    <property type="molecule type" value="Genomic_DNA"/>
</dbReference>
<organism evidence="2 3">
    <name type="scientific">Coprinellus micaceus</name>
    <name type="common">Glistening ink-cap mushroom</name>
    <name type="synonym">Coprinus micaceus</name>
    <dbReference type="NCBI Taxonomy" id="71717"/>
    <lineage>
        <taxon>Eukaryota</taxon>
        <taxon>Fungi</taxon>
        <taxon>Dikarya</taxon>
        <taxon>Basidiomycota</taxon>
        <taxon>Agaricomycotina</taxon>
        <taxon>Agaricomycetes</taxon>
        <taxon>Agaricomycetidae</taxon>
        <taxon>Agaricales</taxon>
        <taxon>Agaricineae</taxon>
        <taxon>Psathyrellaceae</taxon>
        <taxon>Coprinellus</taxon>
    </lineage>
</organism>
<evidence type="ECO:0000313" key="2">
    <source>
        <dbReference type="EMBL" id="TEB22131.1"/>
    </source>
</evidence>
<keyword evidence="3" id="KW-1185">Reference proteome</keyword>
<accession>A0A4Y7SK37</accession>
<comment type="caution">
    <text evidence="2">The sequence shown here is derived from an EMBL/GenBank/DDBJ whole genome shotgun (WGS) entry which is preliminary data.</text>
</comment>
<evidence type="ECO:0000313" key="3">
    <source>
        <dbReference type="Proteomes" id="UP000298030"/>
    </source>
</evidence>
<evidence type="ECO:0000256" key="1">
    <source>
        <dbReference type="SAM" id="MobiDB-lite"/>
    </source>
</evidence>
<protein>
    <submittedName>
        <fullName evidence="2">Uncharacterized protein</fullName>
    </submittedName>
</protein>
<dbReference type="OrthoDB" id="10665707at2759"/>
<feature type="region of interest" description="Disordered" evidence="1">
    <location>
        <begin position="162"/>
        <end position="186"/>
    </location>
</feature>